<name>A0A8B0SSU7_KLEPN</name>
<organism evidence="1">
    <name type="scientific">Klebsiella pneumoniae</name>
    <dbReference type="NCBI Taxonomy" id="573"/>
    <lineage>
        <taxon>Bacteria</taxon>
        <taxon>Pseudomonadati</taxon>
        <taxon>Pseudomonadota</taxon>
        <taxon>Gammaproteobacteria</taxon>
        <taxon>Enterobacterales</taxon>
        <taxon>Enterobacteriaceae</taxon>
        <taxon>Klebsiella/Raoultella group</taxon>
        <taxon>Klebsiella</taxon>
        <taxon>Klebsiella pneumoniae complex</taxon>
    </lineage>
</organism>
<evidence type="ECO:0000313" key="1">
    <source>
        <dbReference type="EMBL" id="QTX14071.1"/>
    </source>
</evidence>
<keyword evidence="1" id="KW-0547">Nucleotide-binding</keyword>
<keyword evidence="1" id="KW-0347">Helicase</keyword>
<geneLocation type="plasmid" evidence="1">
    <name>p17-15-vir-like</name>
</geneLocation>
<sequence length="46" mass="5281">MTRAELELYITRHGKPSEFITESFPKVVELAEEIPIIEGSEDMCLQ</sequence>
<keyword evidence="1" id="KW-0614">Plasmid</keyword>
<dbReference type="AlphaFoldDB" id="A0A8B0SSU7"/>
<proteinExistence type="predicted"/>
<accession>A0A8B0SSU7</accession>
<reference evidence="1" key="1">
    <citation type="submission" date="2020-01" db="EMBL/GenBank/DDBJ databases">
        <authorList>
            <person name="Qin S."/>
        </authorList>
    </citation>
    <scope>NUCLEOTIDE SEQUENCE</scope>
    <source>
        <strain evidence="1">CVir17-16-YZ6g</strain>
        <plasmid evidence="1">p17-15-vir-like</plasmid>
    </source>
</reference>
<protein>
    <submittedName>
        <fullName evidence="1">ATP-dependent DNA helicase UvrD/PcrA</fullName>
    </submittedName>
</protein>
<keyword evidence="1" id="KW-0067">ATP-binding</keyword>
<dbReference type="EMBL" id="MN956836">
    <property type="protein sequence ID" value="QTX14071.1"/>
    <property type="molecule type" value="Genomic_DNA"/>
</dbReference>
<keyword evidence="1" id="KW-0378">Hydrolase</keyword>
<dbReference type="GO" id="GO:0004386">
    <property type="term" value="F:helicase activity"/>
    <property type="evidence" value="ECO:0007669"/>
    <property type="project" value="UniProtKB-KW"/>
</dbReference>